<accession>A0ABY1LGU1</accession>
<keyword evidence="2" id="KW-0238">DNA-binding</keyword>
<dbReference type="PROSITE" id="PS01124">
    <property type="entry name" value="HTH_ARAC_FAMILY_2"/>
    <property type="match status" value="1"/>
</dbReference>
<dbReference type="InterPro" id="IPR009057">
    <property type="entry name" value="Homeodomain-like_sf"/>
</dbReference>
<evidence type="ECO:0000313" key="5">
    <source>
        <dbReference type="EMBL" id="SKC39106.1"/>
    </source>
</evidence>
<dbReference type="PROSITE" id="PS00041">
    <property type="entry name" value="HTH_ARAC_FAMILY_1"/>
    <property type="match status" value="1"/>
</dbReference>
<protein>
    <submittedName>
        <fullName evidence="5">Transcriptional regulator, AraC family</fullName>
    </submittedName>
</protein>
<dbReference type="PANTHER" id="PTHR46796">
    <property type="entry name" value="HTH-TYPE TRANSCRIPTIONAL ACTIVATOR RHAS-RELATED"/>
    <property type="match status" value="1"/>
</dbReference>
<dbReference type="Proteomes" id="UP000190827">
    <property type="component" value="Unassembled WGS sequence"/>
</dbReference>
<dbReference type="InterPro" id="IPR018062">
    <property type="entry name" value="HTH_AraC-typ_CS"/>
</dbReference>
<dbReference type="EMBL" id="FUZO01000001">
    <property type="protein sequence ID" value="SKC39106.1"/>
    <property type="molecule type" value="Genomic_DNA"/>
</dbReference>
<dbReference type="InterPro" id="IPR050204">
    <property type="entry name" value="AraC_XylS_family_regulators"/>
</dbReference>
<evidence type="ECO:0000256" key="2">
    <source>
        <dbReference type="ARBA" id="ARBA00023125"/>
    </source>
</evidence>
<proteinExistence type="predicted"/>
<reference evidence="5 6" key="1">
    <citation type="submission" date="2017-02" db="EMBL/GenBank/DDBJ databases">
        <authorList>
            <person name="Varghese N."/>
            <person name="Submissions S."/>
        </authorList>
    </citation>
    <scope>NUCLEOTIDE SEQUENCE [LARGE SCALE GENOMIC DNA]</scope>
    <source>
        <strain evidence="5 6">VKM Ac-1787</strain>
    </source>
</reference>
<dbReference type="SMART" id="SM00342">
    <property type="entry name" value="HTH_ARAC"/>
    <property type="match status" value="1"/>
</dbReference>
<gene>
    <name evidence="5" type="ORF">SAMN06295973_0468</name>
</gene>
<name>A0ABY1LGU1_9MICO</name>
<dbReference type="Pfam" id="PF12833">
    <property type="entry name" value="HTH_18"/>
    <property type="match status" value="1"/>
</dbReference>
<evidence type="ECO:0000256" key="3">
    <source>
        <dbReference type="ARBA" id="ARBA00023163"/>
    </source>
</evidence>
<evidence type="ECO:0000313" key="6">
    <source>
        <dbReference type="Proteomes" id="UP000190827"/>
    </source>
</evidence>
<dbReference type="Gene3D" id="1.10.10.60">
    <property type="entry name" value="Homeodomain-like"/>
    <property type="match status" value="1"/>
</dbReference>
<dbReference type="RefSeq" id="WP_079704540.1">
    <property type="nucleotide sequence ID" value="NZ_FUZO01000001.1"/>
</dbReference>
<dbReference type="Pfam" id="PF20240">
    <property type="entry name" value="DUF6597"/>
    <property type="match status" value="1"/>
</dbReference>
<keyword evidence="1" id="KW-0805">Transcription regulation</keyword>
<dbReference type="InterPro" id="IPR046532">
    <property type="entry name" value="DUF6597"/>
</dbReference>
<sequence length="227" mass="24008">MYSERVLLSGDALWRSEDSAGGAVVPADGCVDLILRDGRVEVAGPSTRWLATGPDGAAGSFGFRMQPGRARLLLGLDLAAIADKLVPLDDVTYRRTAAQLREAMIPLEAGPAPIGTLAAFSAQLAEASRWSDAVRRAAFEATPARDVAATLSGSERSFRRRMLATFGYGYATLVRLDRAHRARSSLRSGSSIADVAASAGYADQPHLSREFRRLVGSSPAQFAASAA</sequence>
<dbReference type="SUPFAM" id="SSF46689">
    <property type="entry name" value="Homeodomain-like"/>
    <property type="match status" value="1"/>
</dbReference>
<feature type="domain" description="HTH araC/xylS-type" evidence="4">
    <location>
        <begin position="146"/>
        <end position="225"/>
    </location>
</feature>
<comment type="caution">
    <text evidence="5">The sequence shown here is derived from an EMBL/GenBank/DDBJ whole genome shotgun (WGS) entry which is preliminary data.</text>
</comment>
<organism evidence="5 6">
    <name type="scientific">Plantibacter cousiniae</name>
    <name type="common">nom. nud.</name>
    <dbReference type="NCBI Taxonomy" id="199709"/>
    <lineage>
        <taxon>Bacteria</taxon>
        <taxon>Bacillati</taxon>
        <taxon>Actinomycetota</taxon>
        <taxon>Actinomycetes</taxon>
        <taxon>Micrococcales</taxon>
        <taxon>Microbacteriaceae</taxon>
        <taxon>Plantibacter</taxon>
    </lineage>
</organism>
<keyword evidence="6" id="KW-1185">Reference proteome</keyword>
<evidence type="ECO:0000256" key="1">
    <source>
        <dbReference type="ARBA" id="ARBA00023015"/>
    </source>
</evidence>
<evidence type="ECO:0000259" key="4">
    <source>
        <dbReference type="PROSITE" id="PS01124"/>
    </source>
</evidence>
<keyword evidence="3" id="KW-0804">Transcription</keyword>
<dbReference type="PANTHER" id="PTHR46796:SF15">
    <property type="entry name" value="BLL1074 PROTEIN"/>
    <property type="match status" value="1"/>
</dbReference>
<dbReference type="InterPro" id="IPR018060">
    <property type="entry name" value="HTH_AraC"/>
</dbReference>